<protein>
    <submittedName>
        <fullName evidence="1">Type VI secretion system protein ImpH</fullName>
    </submittedName>
</protein>
<dbReference type="PANTHER" id="PTHR35564:SF4">
    <property type="entry name" value="CYTOPLASMIC PROTEIN"/>
    <property type="match status" value="1"/>
</dbReference>
<dbReference type="RefSeq" id="WP_097094641.1">
    <property type="nucleotide sequence ID" value="NZ_OCMY01000001.1"/>
</dbReference>
<dbReference type="NCBIfam" id="TIGR03347">
    <property type="entry name" value="VI_chp_1"/>
    <property type="match status" value="1"/>
</dbReference>
<dbReference type="Pfam" id="PF06996">
    <property type="entry name" value="T6SS_TssG"/>
    <property type="match status" value="1"/>
</dbReference>
<evidence type="ECO:0000313" key="2">
    <source>
        <dbReference type="Proteomes" id="UP000219271"/>
    </source>
</evidence>
<dbReference type="EMBL" id="OCMY01000001">
    <property type="protein sequence ID" value="SOD36336.1"/>
    <property type="molecule type" value="Genomic_DNA"/>
</dbReference>
<evidence type="ECO:0000313" key="1">
    <source>
        <dbReference type="EMBL" id="SOD36336.1"/>
    </source>
</evidence>
<dbReference type="InterPro" id="IPR010732">
    <property type="entry name" value="T6SS_TssG-like"/>
</dbReference>
<dbReference type="PANTHER" id="PTHR35564">
    <property type="match status" value="1"/>
</dbReference>
<gene>
    <name evidence="1" type="ORF">SAMN06273570_0737</name>
</gene>
<sequence length="341" mass="38519">MPAEHPAPLPLGLENWFDESKPWDSGFISLMRTLAARSPELPAPGTSALPDNENFIIGQSPHMVFAPREIESVSQQDDKTHLKLFSLGIWGPQGAMPLHQTEMAYIRNEQHDTTLTNFVDLFHHRALSKLYRAWAVSQDTAALDRPHEERFSFYTGSLMGIDPQELAESVLPQHPRLSAASHLVREARNPEGLLGALNYYFGLPVQIREYVGQWITLQRDDQTQLGFGQESALLGDGAMLGDTVLDRQHKFQLIFGPLTLKQYIRFSPWGQDLPVLCEWIRQFVGFEYAWEVSLVLNASDVPCATLGDAYQLGYTSWLERENHDSPLPGMSFEPETYHNAS</sequence>
<organism evidence="1 2">
    <name type="scientific">Candidatus Pantoea floridensis</name>
    <dbReference type="NCBI Taxonomy" id="1938870"/>
    <lineage>
        <taxon>Bacteria</taxon>
        <taxon>Pseudomonadati</taxon>
        <taxon>Pseudomonadota</taxon>
        <taxon>Gammaproteobacteria</taxon>
        <taxon>Enterobacterales</taxon>
        <taxon>Erwiniaceae</taxon>
        <taxon>Pantoea</taxon>
    </lineage>
</organism>
<name>A0A286BQA6_9GAMM</name>
<dbReference type="AlphaFoldDB" id="A0A286BQA6"/>
<reference evidence="2" key="1">
    <citation type="submission" date="2017-09" db="EMBL/GenBank/DDBJ databases">
        <authorList>
            <person name="Varghese N."/>
            <person name="Submissions S."/>
        </authorList>
    </citation>
    <scope>NUCLEOTIDE SEQUENCE [LARGE SCALE GENOMIC DNA]</scope>
    <source>
        <strain evidence="2">JKS000234</strain>
    </source>
</reference>
<dbReference type="OrthoDB" id="1523296at2"/>
<keyword evidence="2" id="KW-1185">Reference proteome</keyword>
<accession>A0A286BQA6</accession>
<dbReference type="Proteomes" id="UP000219271">
    <property type="component" value="Unassembled WGS sequence"/>
</dbReference>
<proteinExistence type="predicted"/>